<evidence type="ECO:0000313" key="2">
    <source>
        <dbReference type="EMBL" id="AKJ03053.1"/>
    </source>
</evidence>
<feature type="region of interest" description="Disordered" evidence="1">
    <location>
        <begin position="157"/>
        <end position="183"/>
    </location>
</feature>
<name>A0AAC8Q9H5_9BACT</name>
<protein>
    <submittedName>
        <fullName evidence="2">Lipoprotein</fullName>
    </submittedName>
</protein>
<dbReference type="Proteomes" id="UP000035579">
    <property type="component" value="Chromosome"/>
</dbReference>
<dbReference type="RefSeq" id="WP_063796890.1">
    <property type="nucleotide sequence ID" value="NZ_CP011509.1"/>
</dbReference>
<evidence type="ECO:0000256" key="1">
    <source>
        <dbReference type="SAM" id="MobiDB-lite"/>
    </source>
</evidence>
<sequence>MKRILPSLRPSLLGLWAVVATGCTIEAPDFSGKSCESLADCPRPYTCVAARPGAGRTCEVLNGPGVSDPNAGPVPTWCQDIQPILAASCVSSCHGATTTGSGRTDFRLDRYEADGGIAGAQLMAPRIHARTVVFRTMPPPASPQPTEDERALIDRWASGGRPSVRQRSPTAAPRPRDVVPRPG</sequence>
<reference evidence="2 3" key="1">
    <citation type="submission" date="2015-05" db="EMBL/GenBank/DDBJ databases">
        <title>Genome assembly of Archangium gephyra DSM 2261.</title>
        <authorList>
            <person name="Sharma G."/>
            <person name="Subramanian S."/>
        </authorList>
    </citation>
    <scope>NUCLEOTIDE SEQUENCE [LARGE SCALE GENOMIC DNA]</scope>
    <source>
        <strain evidence="2 3">DSM 2261</strain>
    </source>
</reference>
<dbReference type="AlphaFoldDB" id="A0AAC8Q9H5"/>
<evidence type="ECO:0000313" key="3">
    <source>
        <dbReference type="Proteomes" id="UP000035579"/>
    </source>
</evidence>
<dbReference type="EMBL" id="CP011509">
    <property type="protein sequence ID" value="AKJ03053.1"/>
    <property type="molecule type" value="Genomic_DNA"/>
</dbReference>
<dbReference type="KEGG" id="age:AA314_04679"/>
<feature type="compositionally biased region" description="Basic and acidic residues" evidence="1">
    <location>
        <begin position="174"/>
        <end position="183"/>
    </location>
</feature>
<dbReference type="PROSITE" id="PS51257">
    <property type="entry name" value="PROKAR_LIPOPROTEIN"/>
    <property type="match status" value="1"/>
</dbReference>
<proteinExistence type="predicted"/>
<accession>A0AAC8Q9H5</accession>
<keyword evidence="2" id="KW-0449">Lipoprotein</keyword>
<gene>
    <name evidence="2" type="ORF">AA314_04679</name>
</gene>
<organism evidence="2 3">
    <name type="scientific">Archangium gephyra</name>
    <dbReference type="NCBI Taxonomy" id="48"/>
    <lineage>
        <taxon>Bacteria</taxon>
        <taxon>Pseudomonadati</taxon>
        <taxon>Myxococcota</taxon>
        <taxon>Myxococcia</taxon>
        <taxon>Myxococcales</taxon>
        <taxon>Cystobacterineae</taxon>
        <taxon>Archangiaceae</taxon>
        <taxon>Archangium</taxon>
    </lineage>
</organism>